<dbReference type="KEGG" id="dpx:DAPPUDRAFT_238838"/>
<reference evidence="1 2" key="1">
    <citation type="journal article" date="2011" name="Science">
        <title>The ecoresponsive genome of Daphnia pulex.</title>
        <authorList>
            <person name="Colbourne J.K."/>
            <person name="Pfrender M.E."/>
            <person name="Gilbert D."/>
            <person name="Thomas W.K."/>
            <person name="Tucker A."/>
            <person name="Oakley T.H."/>
            <person name="Tokishita S."/>
            <person name="Aerts A."/>
            <person name="Arnold G.J."/>
            <person name="Basu M.K."/>
            <person name="Bauer D.J."/>
            <person name="Caceres C.E."/>
            <person name="Carmel L."/>
            <person name="Casola C."/>
            <person name="Choi J.H."/>
            <person name="Detter J.C."/>
            <person name="Dong Q."/>
            <person name="Dusheyko S."/>
            <person name="Eads B.D."/>
            <person name="Frohlich T."/>
            <person name="Geiler-Samerotte K.A."/>
            <person name="Gerlach D."/>
            <person name="Hatcher P."/>
            <person name="Jogdeo S."/>
            <person name="Krijgsveld J."/>
            <person name="Kriventseva E.V."/>
            <person name="Kultz D."/>
            <person name="Laforsch C."/>
            <person name="Lindquist E."/>
            <person name="Lopez J."/>
            <person name="Manak J.R."/>
            <person name="Muller J."/>
            <person name="Pangilinan J."/>
            <person name="Patwardhan R.P."/>
            <person name="Pitluck S."/>
            <person name="Pritham E.J."/>
            <person name="Rechtsteiner A."/>
            <person name="Rho M."/>
            <person name="Rogozin I.B."/>
            <person name="Sakarya O."/>
            <person name="Salamov A."/>
            <person name="Schaack S."/>
            <person name="Shapiro H."/>
            <person name="Shiga Y."/>
            <person name="Skalitzky C."/>
            <person name="Smith Z."/>
            <person name="Souvorov A."/>
            <person name="Sung W."/>
            <person name="Tang Z."/>
            <person name="Tsuchiya D."/>
            <person name="Tu H."/>
            <person name="Vos H."/>
            <person name="Wang M."/>
            <person name="Wolf Y.I."/>
            <person name="Yamagata H."/>
            <person name="Yamada T."/>
            <person name="Ye Y."/>
            <person name="Shaw J.R."/>
            <person name="Andrews J."/>
            <person name="Crease T.J."/>
            <person name="Tang H."/>
            <person name="Lucas S.M."/>
            <person name="Robertson H.M."/>
            <person name="Bork P."/>
            <person name="Koonin E.V."/>
            <person name="Zdobnov E.M."/>
            <person name="Grigoriev I.V."/>
            <person name="Lynch M."/>
            <person name="Boore J.L."/>
        </authorList>
    </citation>
    <scope>NUCLEOTIDE SEQUENCE [LARGE SCALE GENOMIC DNA]</scope>
</reference>
<protein>
    <submittedName>
        <fullName evidence="1">Uncharacterized protein</fullName>
    </submittedName>
</protein>
<gene>
    <name evidence="1" type="ORF">DAPPUDRAFT_238838</name>
</gene>
<dbReference type="EMBL" id="GL732534">
    <property type="protein sequence ID" value="EFX84476.1"/>
    <property type="molecule type" value="Genomic_DNA"/>
</dbReference>
<evidence type="ECO:0000313" key="1">
    <source>
        <dbReference type="EMBL" id="EFX84476.1"/>
    </source>
</evidence>
<name>E9G7J5_DAPPU</name>
<dbReference type="InParanoid" id="E9G7J5"/>
<sequence>MDTLECNNCERTGPPHRRNQWSLQLSPIISTRPIFVVVLVSRSSSGQEINQEIYDDMRTCVETNQRGKG</sequence>
<evidence type="ECO:0000313" key="2">
    <source>
        <dbReference type="Proteomes" id="UP000000305"/>
    </source>
</evidence>
<dbReference type="Proteomes" id="UP000000305">
    <property type="component" value="Unassembled WGS sequence"/>
</dbReference>
<dbReference type="AlphaFoldDB" id="E9G7J5"/>
<proteinExistence type="predicted"/>
<keyword evidence="2" id="KW-1185">Reference proteome</keyword>
<accession>E9G7J5</accession>
<organism evidence="1 2">
    <name type="scientific">Daphnia pulex</name>
    <name type="common">Water flea</name>
    <dbReference type="NCBI Taxonomy" id="6669"/>
    <lineage>
        <taxon>Eukaryota</taxon>
        <taxon>Metazoa</taxon>
        <taxon>Ecdysozoa</taxon>
        <taxon>Arthropoda</taxon>
        <taxon>Crustacea</taxon>
        <taxon>Branchiopoda</taxon>
        <taxon>Diplostraca</taxon>
        <taxon>Cladocera</taxon>
        <taxon>Anomopoda</taxon>
        <taxon>Daphniidae</taxon>
        <taxon>Daphnia</taxon>
    </lineage>
</organism>
<dbReference type="HOGENOM" id="CLU_2778415_0_0_1"/>